<organism evidence="1">
    <name type="scientific">Vibrio coralliilyticus</name>
    <dbReference type="NCBI Taxonomy" id="190893"/>
    <lineage>
        <taxon>Bacteria</taxon>
        <taxon>Pseudomonadati</taxon>
        <taxon>Pseudomonadota</taxon>
        <taxon>Gammaproteobacteria</taxon>
        <taxon>Vibrionales</taxon>
        <taxon>Vibrionaceae</taxon>
        <taxon>Vibrio</taxon>
    </lineage>
</organism>
<dbReference type="SUPFAM" id="SSF54593">
    <property type="entry name" value="Glyoxalase/Bleomycin resistance protein/Dihydroxybiphenyl dioxygenase"/>
    <property type="match status" value="1"/>
</dbReference>
<dbReference type="InterPro" id="IPR029068">
    <property type="entry name" value="Glyas_Bleomycin-R_OHBP_Dase"/>
</dbReference>
<dbReference type="EMBL" id="JXXR01000016">
    <property type="protein sequence ID" value="KJY71250.1"/>
    <property type="molecule type" value="Genomic_DNA"/>
</dbReference>
<dbReference type="Pfam" id="PF00903">
    <property type="entry name" value="Glyoxalase"/>
    <property type="match status" value="1"/>
</dbReference>
<evidence type="ECO:0000313" key="1">
    <source>
        <dbReference type="EMBL" id="KJY71250.1"/>
    </source>
</evidence>
<dbReference type="InterPro" id="IPR037523">
    <property type="entry name" value="VOC_core"/>
</dbReference>
<name>A0A837G6W7_9VIBR</name>
<dbReference type="CDD" id="cd07253">
    <property type="entry name" value="GLOD5"/>
    <property type="match status" value="1"/>
</dbReference>
<dbReference type="InterPro" id="IPR050383">
    <property type="entry name" value="GlyoxalaseI/FosfomycinResist"/>
</dbReference>
<dbReference type="PROSITE" id="PS51819">
    <property type="entry name" value="VOC"/>
    <property type="match status" value="1"/>
</dbReference>
<dbReference type="RefSeq" id="WP_045986374.1">
    <property type="nucleotide sequence ID" value="NZ_CP063052.1"/>
</dbReference>
<dbReference type="InterPro" id="IPR004360">
    <property type="entry name" value="Glyas_Fos-R_dOase_dom"/>
</dbReference>
<dbReference type="Gene3D" id="3.10.180.10">
    <property type="entry name" value="2,3-Dihydroxybiphenyl 1,2-Dioxygenase, domain 1"/>
    <property type="match status" value="1"/>
</dbReference>
<sequence length="122" mass="13606">MISHIDHIVLTVSDIKASVEFYRRVLKMEEVTFSGGRKALRFGNQKINLQLLGQEPRNHAQVGSGDLCLITHWSLEDVITHLQQQNIRIVEGPVEKSGATGAISSVYFLDPDSNLIEVSVYS</sequence>
<reference evidence="1" key="1">
    <citation type="journal article" date="2015" name="BMC Genomics">
        <title>Genome mining reveals unlocked bioactive potential of marine Gram-negative bacteria.</title>
        <authorList>
            <person name="Machado H."/>
            <person name="Sonnenschein E.C."/>
            <person name="Melchiorsen J."/>
            <person name="Gram L."/>
        </authorList>
    </citation>
    <scope>NUCLEOTIDE SEQUENCE</scope>
    <source>
        <strain evidence="1">S2052</strain>
    </source>
</reference>
<accession>A0A837G6W7</accession>
<gene>
    <name evidence="1" type="ORF">TW71_14635</name>
</gene>
<proteinExistence type="predicted"/>
<dbReference type="PANTHER" id="PTHR21366">
    <property type="entry name" value="GLYOXALASE FAMILY PROTEIN"/>
    <property type="match status" value="1"/>
</dbReference>
<comment type="caution">
    <text evidence="1">The sequence shown here is derived from an EMBL/GenBank/DDBJ whole genome shotgun (WGS) entry which is preliminary data.</text>
</comment>
<dbReference type="PANTHER" id="PTHR21366:SF14">
    <property type="entry name" value="GLYOXALASE DOMAIN-CONTAINING PROTEIN 5"/>
    <property type="match status" value="1"/>
</dbReference>
<dbReference type="AlphaFoldDB" id="A0A837G6W7"/>
<protein>
    <submittedName>
        <fullName evidence="1">Glyoxalase</fullName>
    </submittedName>
</protein>